<dbReference type="Gene3D" id="3.40.50.720">
    <property type="entry name" value="NAD(P)-binding Rossmann-like Domain"/>
    <property type="match status" value="1"/>
</dbReference>
<dbReference type="InterPro" id="IPR052698">
    <property type="entry name" value="MoCofactor_Util/Proc"/>
</dbReference>
<dbReference type="Proteomes" id="UP000652153">
    <property type="component" value="Unassembled WGS sequence"/>
</dbReference>
<dbReference type="PANTHER" id="PTHR30388">
    <property type="entry name" value="ALDEHYDE OXIDOREDUCTASE MOLYBDENUM COFACTOR ASSEMBLY PROTEIN"/>
    <property type="match status" value="1"/>
</dbReference>
<proteinExistence type="predicted"/>
<gene>
    <name evidence="4" type="ORF">GCM10008014_14170</name>
</gene>
<organism evidence="4 5">
    <name type="scientific">Paenibacillus silvae</name>
    <dbReference type="NCBI Taxonomy" id="1325358"/>
    <lineage>
        <taxon>Bacteria</taxon>
        <taxon>Bacillati</taxon>
        <taxon>Bacillota</taxon>
        <taxon>Bacilli</taxon>
        <taxon>Bacillales</taxon>
        <taxon>Paenibacillaceae</taxon>
        <taxon>Paenibacillus</taxon>
    </lineage>
</organism>
<keyword evidence="5" id="KW-1185">Reference proteome</keyword>
<evidence type="ECO:0000313" key="5">
    <source>
        <dbReference type="Proteomes" id="UP000652153"/>
    </source>
</evidence>
<dbReference type="RefSeq" id="WP_188591821.1">
    <property type="nucleotide sequence ID" value="NZ_BMFU01000002.1"/>
</dbReference>
<sequence length="378" mass="42296">MEMHDLCAIAMREARSVLATAIKVEGHAYRKQGVSMLLTEDGCIYGSISPGCLESDLQERVSGVLETGQLELVAYDMRPEDDLSWGETIGCGGLVIVLLEPIRGELRTMMQQMQLCLDTGASVSLIRSFDEEWRGVTYACAKLDSGRRPLVPMKKDKKDRNDRKDRKDRKDGKELSSKPLMTLHYPKAVIDEWNLPRKLTSVYVPKPRLIIIGAGNDVMPVVKLSLLAGFRVLVTDWRESLCTAERFPEAELISGFPQEVCGQLNIHEQDYILLMSHQFPREREWLALLANRSYTYLGIMGSRTRTVRLLDGMPPLKHLHSPVGLSIGADGPEEIAISIAAELIACRRKMQKDAGIATAMIEKGSDAYANDRYRSGSW</sequence>
<dbReference type="PANTHER" id="PTHR30388:SF6">
    <property type="entry name" value="XANTHINE DEHYDROGENASE SUBUNIT A-RELATED"/>
    <property type="match status" value="1"/>
</dbReference>
<dbReference type="Pfam" id="PF02625">
    <property type="entry name" value="XdhC_CoxI"/>
    <property type="match status" value="1"/>
</dbReference>
<evidence type="ECO:0000256" key="1">
    <source>
        <dbReference type="SAM" id="MobiDB-lite"/>
    </source>
</evidence>
<protein>
    <recommendedName>
        <fullName evidence="6">XdhC/CoxI family protein</fullName>
    </recommendedName>
</protein>
<evidence type="ECO:0000313" key="4">
    <source>
        <dbReference type="EMBL" id="GGH49616.1"/>
    </source>
</evidence>
<feature type="domain" description="XdhC- CoxI" evidence="2">
    <location>
        <begin position="14"/>
        <end position="76"/>
    </location>
</feature>
<reference evidence="5" key="1">
    <citation type="journal article" date="2019" name="Int. J. Syst. Evol. Microbiol.">
        <title>The Global Catalogue of Microorganisms (GCM) 10K type strain sequencing project: providing services to taxonomists for standard genome sequencing and annotation.</title>
        <authorList>
            <consortium name="The Broad Institute Genomics Platform"/>
            <consortium name="The Broad Institute Genome Sequencing Center for Infectious Disease"/>
            <person name="Wu L."/>
            <person name="Ma J."/>
        </authorList>
    </citation>
    <scope>NUCLEOTIDE SEQUENCE [LARGE SCALE GENOMIC DNA]</scope>
    <source>
        <strain evidence="5">CGMCC 1.12770</strain>
    </source>
</reference>
<evidence type="ECO:0008006" key="6">
    <source>
        <dbReference type="Google" id="ProtNLM"/>
    </source>
</evidence>
<comment type="caution">
    <text evidence="4">The sequence shown here is derived from an EMBL/GenBank/DDBJ whole genome shotgun (WGS) entry which is preliminary data.</text>
</comment>
<dbReference type="InterPro" id="IPR027051">
    <property type="entry name" value="XdhC_Rossmann_dom"/>
</dbReference>
<feature type="domain" description="XdhC Rossmann" evidence="3">
    <location>
        <begin position="209"/>
        <end position="343"/>
    </location>
</feature>
<evidence type="ECO:0000259" key="2">
    <source>
        <dbReference type="Pfam" id="PF02625"/>
    </source>
</evidence>
<dbReference type="Pfam" id="PF13478">
    <property type="entry name" value="XdhC_C"/>
    <property type="match status" value="1"/>
</dbReference>
<feature type="region of interest" description="Disordered" evidence="1">
    <location>
        <begin position="149"/>
        <end position="173"/>
    </location>
</feature>
<accession>A0ABQ1Z4Q3</accession>
<dbReference type="InterPro" id="IPR003777">
    <property type="entry name" value="XdhC_CoxI"/>
</dbReference>
<name>A0ABQ1Z4Q3_9BACL</name>
<evidence type="ECO:0000259" key="3">
    <source>
        <dbReference type="Pfam" id="PF13478"/>
    </source>
</evidence>
<dbReference type="EMBL" id="BMFU01000002">
    <property type="protein sequence ID" value="GGH49616.1"/>
    <property type="molecule type" value="Genomic_DNA"/>
</dbReference>
<feature type="compositionally biased region" description="Basic and acidic residues" evidence="1">
    <location>
        <begin position="153"/>
        <end position="173"/>
    </location>
</feature>